<dbReference type="SUPFAM" id="SSF48264">
    <property type="entry name" value="Cytochrome P450"/>
    <property type="match status" value="1"/>
</dbReference>
<dbReference type="AlphaFoldDB" id="A0AAW3I2I4"/>
<dbReference type="EMBL" id="LGVG01000017">
    <property type="protein sequence ID" value="KNE26959.1"/>
    <property type="molecule type" value="Genomic_DNA"/>
</dbReference>
<proteinExistence type="inferred from homology"/>
<evidence type="ECO:0000313" key="3">
    <source>
        <dbReference type="Proteomes" id="UP000037511"/>
    </source>
</evidence>
<evidence type="ECO:0000256" key="1">
    <source>
        <dbReference type="ARBA" id="ARBA00010617"/>
    </source>
</evidence>
<dbReference type="GO" id="GO:0004497">
    <property type="term" value="F:monooxygenase activity"/>
    <property type="evidence" value="ECO:0007669"/>
    <property type="project" value="InterPro"/>
</dbReference>
<dbReference type="RefSeq" id="WP_050447663.1">
    <property type="nucleotide sequence ID" value="NZ_CP034689.1"/>
</dbReference>
<gene>
    <name evidence="2" type="ORF">AFM18_14980</name>
</gene>
<dbReference type="CDD" id="cd11036">
    <property type="entry name" value="AknT-like"/>
    <property type="match status" value="1"/>
</dbReference>
<comment type="caution">
    <text evidence="2">The sequence shown here is derived from an EMBL/GenBank/DDBJ whole genome shotgun (WGS) entry which is preliminary data.</text>
</comment>
<dbReference type="Gene3D" id="1.10.630.10">
    <property type="entry name" value="Cytochrome P450"/>
    <property type="match status" value="1"/>
</dbReference>
<protein>
    <submittedName>
        <fullName evidence="2">Cytochrome P450</fullName>
    </submittedName>
</protein>
<dbReference type="Proteomes" id="UP000037511">
    <property type="component" value="Unassembled WGS sequence"/>
</dbReference>
<accession>A0AAW3I2I4</accession>
<dbReference type="GO" id="GO:0005506">
    <property type="term" value="F:iron ion binding"/>
    <property type="evidence" value="ECO:0007669"/>
    <property type="project" value="InterPro"/>
</dbReference>
<dbReference type="PANTHER" id="PTHR46696">
    <property type="entry name" value="P450, PUTATIVE (EUROFUNG)-RELATED"/>
    <property type="match status" value="1"/>
</dbReference>
<dbReference type="GO" id="GO:0020037">
    <property type="term" value="F:heme binding"/>
    <property type="evidence" value="ECO:0007669"/>
    <property type="project" value="InterPro"/>
</dbReference>
<reference evidence="2 3" key="1">
    <citation type="submission" date="2015-07" db="EMBL/GenBank/DDBJ databases">
        <title>Draft genome of Achromobacter spanius.</title>
        <authorList>
            <person name="Wang X."/>
        </authorList>
    </citation>
    <scope>NUCLEOTIDE SEQUENCE [LARGE SCALE GENOMIC DNA]</scope>
    <source>
        <strain evidence="2 3">CGMCC9173</strain>
    </source>
</reference>
<organism evidence="2 3">
    <name type="scientific">Achromobacter spanius</name>
    <dbReference type="NCBI Taxonomy" id="217203"/>
    <lineage>
        <taxon>Bacteria</taxon>
        <taxon>Pseudomonadati</taxon>
        <taxon>Pseudomonadota</taxon>
        <taxon>Betaproteobacteria</taxon>
        <taxon>Burkholderiales</taxon>
        <taxon>Alcaligenaceae</taxon>
        <taxon>Achromobacter</taxon>
    </lineage>
</organism>
<dbReference type="GO" id="GO:0016705">
    <property type="term" value="F:oxidoreductase activity, acting on paired donors, with incorporation or reduction of molecular oxygen"/>
    <property type="evidence" value="ECO:0007669"/>
    <property type="project" value="InterPro"/>
</dbReference>
<comment type="similarity">
    <text evidence="1">Belongs to the cytochrome P450 family.</text>
</comment>
<sequence length="367" mass="38613">MLPAHPLLAVTHGDPYPYYAALAREKPLYRDDALGLWVASHPDTITAVMRNPTARVRPPSEPVPRALCAGPAGTLFGRFVRMNDSDMHTRLKALLAAYIQEQGTQACTPRWPAIPALDAAAIDRYLTAAPVHAQAAFLGLAPALHADSAAQIATFLSALPTTADADQIAAGHAAADALQRRLESFLLAADAGPALRKLRDDGARAQIPAAVLAANLAGLLFQSCEAGAGLLGNALIHAGRRGVSADAVPADADAIVDHVIRHDPPLHNTRRFLADAISVCGQRIEAGQTVLLILAAAATVQPDAGWTFGAQRHACPGQGLARRHAADALFHLLQAGADAAALASRFRYRPLPNARVPQFAFSKEPTP</sequence>
<dbReference type="PANTHER" id="PTHR46696:SF1">
    <property type="entry name" value="CYTOCHROME P450 YJIB-RELATED"/>
    <property type="match status" value="1"/>
</dbReference>
<dbReference type="InterPro" id="IPR036396">
    <property type="entry name" value="Cyt_P450_sf"/>
</dbReference>
<evidence type="ECO:0000313" key="2">
    <source>
        <dbReference type="EMBL" id="KNE26959.1"/>
    </source>
</evidence>
<name>A0AAW3I2I4_9BURK</name>